<reference evidence="2 3" key="1">
    <citation type="submission" date="2016-10" db="EMBL/GenBank/DDBJ databases">
        <authorList>
            <person name="de Groot N.N."/>
        </authorList>
    </citation>
    <scope>NUCLEOTIDE SEQUENCE [LARGE SCALE GENOMIC DNA]</scope>
    <source>
        <strain evidence="2 3">CGMCC 4.6533</strain>
    </source>
</reference>
<name>A0A1G9RR01_9ACTN</name>
<dbReference type="STRING" id="633440.SAMN05421869_13926"/>
<dbReference type="Proteomes" id="UP000199202">
    <property type="component" value="Unassembled WGS sequence"/>
</dbReference>
<organism evidence="2 3">
    <name type="scientific">Nonomuraea jiangxiensis</name>
    <dbReference type="NCBI Taxonomy" id="633440"/>
    <lineage>
        <taxon>Bacteria</taxon>
        <taxon>Bacillati</taxon>
        <taxon>Actinomycetota</taxon>
        <taxon>Actinomycetes</taxon>
        <taxon>Streptosporangiales</taxon>
        <taxon>Streptosporangiaceae</taxon>
        <taxon>Nonomuraea</taxon>
    </lineage>
</organism>
<evidence type="ECO:0000313" key="3">
    <source>
        <dbReference type="Proteomes" id="UP000199202"/>
    </source>
</evidence>
<dbReference type="AlphaFoldDB" id="A0A1G9RR01"/>
<gene>
    <name evidence="2" type="ORF">SAMN05421869_13926</name>
</gene>
<sequence>MIIVGIVLLIAGFLTGISILWTIGIIVLVIGLVLMLMGRMGRPVGGRRHYF</sequence>
<keyword evidence="1" id="KW-1133">Transmembrane helix</keyword>
<keyword evidence="1" id="KW-0472">Membrane</keyword>
<keyword evidence="1" id="KW-0812">Transmembrane</keyword>
<proteinExistence type="predicted"/>
<dbReference type="RefSeq" id="WP_090946412.1">
    <property type="nucleotide sequence ID" value="NZ_FNDJ01000039.1"/>
</dbReference>
<dbReference type="Pfam" id="PF19626">
    <property type="entry name" value="DUF6131"/>
    <property type="match status" value="1"/>
</dbReference>
<protein>
    <submittedName>
        <fullName evidence="2">Uncharacterized protein</fullName>
    </submittedName>
</protein>
<feature type="transmembrane region" description="Helical" evidence="1">
    <location>
        <begin position="6"/>
        <end position="38"/>
    </location>
</feature>
<evidence type="ECO:0000256" key="1">
    <source>
        <dbReference type="SAM" id="Phobius"/>
    </source>
</evidence>
<dbReference type="EMBL" id="FNDJ01000039">
    <property type="protein sequence ID" value="SDM25613.1"/>
    <property type="molecule type" value="Genomic_DNA"/>
</dbReference>
<accession>A0A1G9RR01</accession>
<keyword evidence="3" id="KW-1185">Reference proteome</keyword>
<dbReference type="InterPro" id="IPR046134">
    <property type="entry name" value="DUF6131"/>
</dbReference>
<evidence type="ECO:0000313" key="2">
    <source>
        <dbReference type="EMBL" id="SDM25613.1"/>
    </source>
</evidence>